<dbReference type="Proteomes" id="UP000827976">
    <property type="component" value="Chromosome 5"/>
</dbReference>
<gene>
    <name evidence="1" type="ORF">IHE45_05G197000</name>
</gene>
<evidence type="ECO:0000313" key="2">
    <source>
        <dbReference type="Proteomes" id="UP000827976"/>
    </source>
</evidence>
<reference evidence="2" key="1">
    <citation type="journal article" date="2022" name="Nat. Commun.">
        <title>Chromosome evolution and the genetic basis of agronomically important traits in greater yam.</title>
        <authorList>
            <person name="Bredeson J.V."/>
            <person name="Lyons J.B."/>
            <person name="Oniyinde I.O."/>
            <person name="Okereke N.R."/>
            <person name="Kolade O."/>
            <person name="Nnabue I."/>
            <person name="Nwadili C.O."/>
            <person name="Hribova E."/>
            <person name="Parker M."/>
            <person name="Nwogha J."/>
            <person name="Shu S."/>
            <person name="Carlson J."/>
            <person name="Kariba R."/>
            <person name="Muthemba S."/>
            <person name="Knop K."/>
            <person name="Barton G.J."/>
            <person name="Sherwood A.V."/>
            <person name="Lopez-Montes A."/>
            <person name="Asiedu R."/>
            <person name="Jamnadass R."/>
            <person name="Muchugi A."/>
            <person name="Goodstein D."/>
            <person name="Egesi C.N."/>
            <person name="Featherston J."/>
            <person name="Asfaw A."/>
            <person name="Simpson G.G."/>
            <person name="Dolezel J."/>
            <person name="Hendre P.S."/>
            <person name="Van Deynze A."/>
            <person name="Kumar P.L."/>
            <person name="Obidiegwu J.E."/>
            <person name="Bhattacharjee R."/>
            <person name="Rokhsar D.S."/>
        </authorList>
    </citation>
    <scope>NUCLEOTIDE SEQUENCE [LARGE SCALE GENOMIC DNA]</scope>
    <source>
        <strain evidence="2">cv. TDa95/00328</strain>
    </source>
</reference>
<evidence type="ECO:0000313" key="1">
    <source>
        <dbReference type="EMBL" id="KAH7683652.1"/>
    </source>
</evidence>
<comment type="caution">
    <text evidence="1">The sequence shown here is derived from an EMBL/GenBank/DDBJ whole genome shotgun (WGS) entry which is preliminary data.</text>
</comment>
<accession>A0ACB7W897</accession>
<protein>
    <submittedName>
        <fullName evidence="1">EREBP-like factor protein</fullName>
    </submittedName>
</protein>
<organism evidence="1 2">
    <name type="scientific">Dioscorea alata</name>
    <name type="common">Purple yam</name>
    <dbReference type="NCBI Taxonomy" id="55571"/>
    <lineage>
        <taxon>Eukaryota</taxon>
        <taxon>Viridiplantae</taxon>
        <taxon>Streptophyta</taxon>
        <taxon>Embryophyta</taxon>
        <taxon>Tracheophyta</taxon>
        <taxon>Spermatophyta</taxon>
        <taxon>Magnoliopsida</taxon>
        <taxon>Liliopsida</taxon>
        <taxon>Dioscoreales</taxon>
        <taxon>Dioscoreaceae</taxon>
        <taxon>Dioscorea</taxon>
    </lineage>
</organism>
<name>A0ACB7W897_DIOAL</name>
<proteinExistence type="predicted"/>
<sequence>MCGGAIISGFIPPARSRKLTAELLWPDFKKRHGSEKKKQQSRRVVVVEDDDDDGYDFEADFREFNDDSVDSYEEPFGVHHAPKAPFSHESSKTLKPVEFSGPVEKSAKRKRKNQYRGIRQRPWGKWAAEIRDPCKGVRVWLGTFNTAEEAARAYDAEARRIRGNKAKVNFPEEPSPAAQKRRPKPVASKAPKPSLSEKPSFNFDKPDPDFQFPIGLQEENEIVKPELRTYSPTIKPFVLSEGVALNFQSDQGSNTLDCSDYGWEYEAKNPEITSLVQPTIIECEESSLPGDDCPAAKKLKNNSGDAAAVEENTATKLSEELSNFETCMKFLQIPYLEGSPVESIDNIFGNELTQDGVNVMDLWSFDDLPLAGSIF</sequence>
<dbReference type="EMBL" id="CM037015">
    <property type="protein sequence ID" value="KAH7683652.1"/>
    <property type="molecule type" value="Genomic_DNA"/>
</dbReference>
<keyword evidence="2" id="KW-1185">Reference proteome</keyword>